<sequence>MIHNANMNVLDTEELSNLALETVSESPGIYELELSSTGHVFFVGTPSISHLAVMNEKTARVLHELSQIESCRFRVYLSADIYASIFVKDVKSEKKIVLQVDIVIYGAHTSKWSVGCLFADSKIYLQHPCYQDVDTPYDNPHVLVITDLLASSSLSSPALSRTRTPVSEFEELMMTTNTDTDDSIRSQDLLQRQVGKVFGSLTRFKSLKRLEADIRVTTKLLPHQEEALDFMAQREFGPVPEQFSLWMTAKKSEQTYYENKITGKKEQNRPEETFGGILADDMGLGKTLTVLSTIIRTASSAKEYAEIDRDGCELPSSRIQNVPQIPSRATLVVVPSPILIDGWKREVAAHCDGSLNIHVHHGRDRAVEHAALADYDIVLTTYHTIAAEALDPHPPLNRIKWFRIVLDEAHIIRRMSTKLHQAVSMLSSKFRWCLTGTPIQNSLEDLAALIAFMRCSPLDSMIEFRKHIISPVMGMETHGVENIRNLLDSVCLRRTKELLNLPETTYEDRRIDFSLAENAYYSATQTERIATIKKSDSQGRRSKDFFRMFQLHLQLRRICNHGTFHKASSQAGEDGEFEPGQAFEVLRKKRLARCEYCRTKIVGLEDLGNEENVGKFSTCGHLFCTKCYPKYDESLQTISGARLQCSICSRNTSSRSAILKGDSEASSTSYQTPRLHFAEGGISSKVAALMHDIKNKSSEGKSIVFSCWTRSLDLVAHHLSLQNIDFARIDGSYSLSQRQKILDEYEKDDHTRILLMTTGTGAVGLNLTVANCVYILEPQWNPMVEKQAIARVLRLGQHRDVKVVRYFVNQTYEVVCSIFTCDRPR</sequence>
<gene>
    <name evidence="11" type="ORF">LY89DRAFT_351881</name>
</gene>
<dbReference type="PROSITE" id="PS00518">
    <property type="entry name" value="ZF_RING_1"/>
    <property type="match status" value="1"/>
</dbReference>
<keyword evidence="4" id="KW-0378">Hydrolase</keyword>
<evidence type="ECO:0000259" key="9">
    <source>
        <dbReference type="PROSITE" id="PS51192"/>
    </source>
</evidence>
<dbReference type="InterPro" id="IPR017907">
    <property type="entry name" value="Znf_RING_CS"/>
</dbReference>
<dbReference type="PROSITE" id="PS50089">
    <property type="entry name" value="ZF_RING_2"/>
    <property type="match status" value="1"/>
</dbReference>
<dbReference type="Proteomes" id="UP000070700">
    <property type="component" value="Unassembled WGS sequence"/>
</dbReference>
<dbReference type="InterPro" id="IPR000330">
    <property type="entry name" value="SNF2_N"/>
</dbReference>
<dbReference type="GO" id="GO:0008270">
    <property type="term" value="F:zinc ion binding"/>
    <property type="evidence" value="ECO:0007669"/>
    <property type="project" value="UniProtKB-KW"/>
</dbReference>
<dbReference type="GO" id="GO:0008094">
    <property type="term" value="F:ATP-dependent activity, acting on DNA"/>
    <property type="evidence" value="ECO:0007669"/>
    <property type="project" value="TreeGrafter"/>
</dbReference>
<dbReference type="InterPro" id="IPR001650">
    <property type="entry name" value="Helicase_C-like"/>
</dbReference>
<keyword evidence="1" id="KW-0479">Metal-binding</keyword>
<dbReference type="STRING" id="149040.A0A132B5P0"/>
<dbReference type="InterPro" id="IPR049730">
    <property type="entry name" value="SNF2/RAD54-like_C"/>
</dbReference>
<dbReference type="InterPro" id="IPR014001">
    <property type="entry name" value="Helicase_ATP-bd"/>
</dbReference>
<accession>A0A132B5P0</accession>
<dbReference type="PROSITE" id="PS51194">
    <property type="entry name" value="HELICASE_CTER"/>
    <property type="match status" value="1"/>
</dbReference>
<dbReference type="GO" id="GO:0005524">
    <property type="term" value="F:ATP binding"/>
    <property type="evidence" value="ECO:0007669"/>
    <property type="project" value="UniProtKB-KW"/>
</dbReference>
<dbReference type="CDD" id="cd18793">
    <property type="entry name" value="SF2_C_SNF"/>
    <property type="match status" value="1"/>
</dbReference>
<feature type="domain" description="RING-type" evidence="8">
    <location>
        <begin position="594"/>
        <end position="649"/>
    </location>
</feature>
<dbReference type="AlphaFoldDB" id="A0A132B5P0"/>
<reference evidence="11 12" key="1">
    <citation type="submission" date="2015-10" db="EMBL/GenBank/DDBJ databases">
        <title>Full genome of DAOMC 229536 Phialocephala scopiformis, a fungal endophyte of spruce producing the potent anti-insectan compound rugulosin.</title>
        <authorList>
            <consortium name="DOE Joint Genome Institute"/>
            <person name="Walker A.K."/>
            <person name="Frasz S.L."/>
            <person name="Seifert K.A."/>
            <person name="Miller J.D."/>
            <person name="Mondo S.J."/>
            <person name="Labutti K."/>
            <person name="Lipzen A."/>
            <person name="Dockter R."/>
            <person name="Kennedy M."/>
            <person name="Grigoriev I.V."/>
            <person name="Spatafora J.W."/>
        </authorList>
    </citation>
    <scope>NUCLEOTIDE SEQUENCE [LARGE SCALE GENOMIC DNA]</scope>
    <source>
        <strain evidence="11 12">CBS 120377</strain>
    </source>
</reference>
<feature type="domain" description="Helicase ATP-binding" evidence="9">
    <location>
        <begin position="267"/>
        <end position="456"/>
    </location>
</feature>
<evidence type="ECO:0000256" key="1">
    <source>
        <dbReference type="ARBA" id="ARBA00022723"/>
    </source>
</evidence>
<feature type="domain" description="Helicase C-terminal" evidence="10">
    <location>
        <begin position="685"/>
        <end position="825"/>
    </location>
</feature>
<dbReference type="SMART" id="SM00490">
    <property type="entry name" value="HELICc"/>
    <property type="match status" value="1"/>
</dbReference>
<evidence type="ECO:0000256" key="6">
    <source>
        <dbReference type="ARBA" id="ARBA00022840"/>
    </source>
</evidence>
<keyword evidence="12" id="KW-1185">Reference proteome</keyword>
<dbReference type="PANTHER" id="PTHR45626:SF52">
    <property type="entry name" value="SINGLE-STRANDED DNA-DEPENDENT ATPASE (EUROFUNG)"/>
    <property type="match status" value="1"/>
</dbReference>
<evidence type="ECO:0000313" key="12">
    <source>
        <dbReference type="Proteomes" id="UP000070700"/>
    </source>
</evidence>
<evidence type="ECO:0000256" key="7">
    <source>
        <dbReference type="PROSITE-ProRule" id="PRU00175"/>
    </source>
</evidence>
<dbReference type="Pfam" id="PF00176">
    <property type="entry name" value="SNF2-rel_dom"/>
    <property type="match status" value="1"/>
</dbReference>
<name>A0A132B5P0_MOLSC</name>
<dbReference type="InterPro" id="IPR038718">
    <property type="entry name" value="SNF2-like_sf"/>
</dbReference>
<dbReference type="Gene3D" id="3.40.50.300">
    <property type="entry name" value="P-loop containing nucleotide triphosphate hydrolases"/>
    <property type="match status" value="1"/>
</dbReference>
<dbReference type="InterPro" id="IPR001841">
    <property type="entry name" value="Znf_RING"/>
</dbReference>
<dbReference type="KEGG" id="psco:LY89DRAFT_351881"/>
<proteinExistence type="predicted"/>
<dbReference type="PROSITE" id="PS51192">
    <property type="entry name" value="HELICASE_ATP_BIND_1"/>
    <property type="match status" value="1"/>
</dbReference>
<evidence type="ECO:0000256" key="2">
    <source>
        <dbReference type="ARBA" id="ARBA00022741"/>
    </source>
</evidence>
<evidence type="ECO:0000313" key="11">
    <source>
        <dbReference type="EMBL" id="KUJ07728.1"/>
    </source>
</evidence>
<keyword evidence="6" id="KW-0067">ATP-binding</keyword>
<dbReference type="GO" id="GO:0006281">
    <property type="term" value="P:DNA repair"/>
    <property type="evidence" value="ECO:0007669"/>
    <property type="project" value="TreeGrafter"/>
</dbReference>
<evidence type="ECO:0000256" key="5">
    <source>
        <dbReference type="ARBA" id="ARBA00022833"/>
    </source>
</evidence>
<dbReference type="GO" id="GO:0016787">
    <property type="term" value="F:hydrolase activity"/>
    <property type="evidence" value="ECO:0007669"/>
    <property type="project" value="UniProtKB-KW"/>
</dbReference>
<dbReference type="CDD" id="cd18008">
    <property type="entry name" value="DEXDc_SHPRH-like"/>
    <property type="match status" value="1"/>
</dbReference>
<evidence type="ECO:0000256" key="3">
    <source>
        <dbReference type="ARBA" id="ARBA00022771"/>
    </source>
</evidence>
<dbReference type="EMBL" id="KQ947438">
    <property type="protein sequence ID" value="KUJ07728.1"/>
    <property type="molecule type" value="Genomic_DNA"/>
</dbReference>
<evidence type="ECO:0000259" key="8">
    <source>
        <dbReference type="PROSITE" id="PS50089"/>
    </source>
</evidence>
<dbReference type="InterPro" id="IPR027417">
    <property type="entry name" value="P-loop_NTPase"/>
</dbReference>
<protein>
    <submittedName>
        <fullName evidence="11">Uncharacterized protein</fullName>
    </submittedName>
</protein>
<dbReference type="Pfam" id="PF00271">
    <property type="entry name" value="Helicase_C"/>
    <property type="match status" value="1"/>
</dbReference>
<keyword evidence="3 7" id="KW-0863">Zinc-finger</keyword>
<dbReference type="InterPro" id="IPR050628">
    <property type="entry name" value="SNF2_RAD54_helicase_TF"/>
</dbReference>
<dbReference type="SMART" id="SM00184">
    <property type="entry name" value="RING"/>
    <property type="match status" value="1"/>
</dbReference>
<dbReference type="Gene3D" id="3.40.50.10810">
    <property type="entry name" value="Tandem AAA-ATPase domain"/>
    <property type="match status" value="1"/>
</dbReference>
<dbReference type="OrthoDB" id="448448at2759"/>
<dbReference type="SUPFAM" id="SSF52540">
    <property type="entry name" value="P-loop containing nucleoside triphosphate hydrolases"/>
    <property type="match status" value="2"/>
</dbReference>
<dbReference type="GO" id="GO:0005634">
    <property type="term" value="C:nucleus"/>
    <property type="evidence" value="ECO:0007669"/>
    <property type="project" value="TreeGrafter"/>
</dbReference>
<dbReference type="SMART" id="SM00487">
    <property type="entry name" value="DEXDc"/>
    <property type="match status" value="1"/>
</dbReference>
<keyword evidence="5" id="KW-0862">Zinc</keyword>
<dbReference type="PANTHER" id="PTHR45626">
    <property type="entry name" value="TRANSCRIPTION TERMINATION FACTOR 2-RELATED"/>
    <property type="match status" value="1"/>
</dbReference>
<evidence type="ECO:0000259" key="10">
    <source>
        <dbReference type="PROSITE" id="PS51194"/>
    </source>
</evidence>
<keyword evidence="2" id="KW-0547">Nucleotide-binding</keyword>
<organism evidence="11 12">
    <name type="scientific">Mollisia scopiformis</name>
    <name type="common">Conifer needle endophyte fungus</name>
    <name type="synonym">Phialocephala scopiformis</name>
    <dbReference type="NCBI Taxonomy" id="149040"/>
    <lineage>
        <taxon>Eukaryota</taxon>
        <taxon>Fungi</taxon>
        <taxon>Dikarya</taxon>
        <taxon>Ascomycota</taxon>
        <taxon>Pezizomycotina</taxon>
        <taxon>Leotiomycetes</taxon>
        <taxon>Helotiales</taxon>
        <taxon>Mollisiaceae</taxon>
        <taxon>Mollisia</taxon>
    </lineage>
</organism>
<dbReference type="RefSeq" id="XP_018062083.1">
    <property type="nucleotide sequence ID" value="XM_018206926.1"/>
</dbReference>
<dbReference type="InParanoid" id="A0A132B5P0"/>
<dbReference type="GeneID" id="28816652"/>
<evidence type="ECO:0000256" key="4">
    <source>
        <dbReference type="ARBA" id="ARBA00022801"/>
    </source>
</evidence>